<sequence>MTNTLNIPYSRSGPKLSNDSVKLLDVTGHIYHTN</sequence>
<dbReference type="AlphaFoldDB" id="A0A2P2NA33"/>
<accession>A0A2P2NA33</accession>
<evidence type="ECO:0000313" key="1">
    <source>
        <dbReference type="EMBL" id="MBX39338.1"/>
    </source>
</evidence>
<proteinExistence type="predicted"/>
<dbReference type="EMBL" id="GGEC01058854">
    <property type="protein sequence ID" value="MBX39338.1"/>
    <property type="molecule type" value="Transcribed_RNA"/>
</dbReference>
<organism evidence="1">
    <name type="scientific">Rhizophora mucronata</name>
    <name type="common">Asiatic mangrove</name>
    <dbReference type="NCBI Taxonomy" id="61149"/>
    <lineage>
        <taxon>Eukaryota</taxon>
        <taxon>Viridiplantae</taxon>
        <taxon>Streptophyta</taxon>
        <taxon>Embryophyta</taxon>
        <taxon>Tracheophyta</taxon>
        <taxon>Spermatophyta</taxon>
        <taxon>Magnoliopsida</taxon>
        <taxon>eudicotyledons</taxon>
        <taxon>Gunneridae</taxon>
        <taxon>Pentapetalae</taxon>
        <taxon>rosids</taxon>
        <taxon>fabids</taxon>
        <taxon>Malpighiales</taxon>
        <taxon>Rhizophoraceae</taxon>
        <taxon>Rhizophora</taxon>
    </lineage>
</organism>
<name>A0A2P2NA33_RHIMU</name>
<protein>
    <submittedName>
        <fullName evidence="1">Uncharacterized protein</fullName>
    </submittedName>
</protein>
<reference evidence="1" key="1">
    <citation type="submission" date="2018-02" db="EMBL/GenBank/DDBJ databases">
        <title>Rhizophora mucronata_Transcriptome.</title>
        <authorList>
            <person name="Meera S.P."/>
            <person name="Sreeshan A."/>
            <person name="Augustine A."/>
        </authorList>
    </citation>
    <scope>NUCLEOTIDE SEQUENCE</scope>
    <source>
        <tissue evidence="1">Leaf</tissue>
    </source>
</reference>